<dbReference type="UniPathway" id="UPA00136">
    <property type="reaction ID" value="UER00200"/>
</dbReference>
<comment type="similarity">
    <text evidence="3 13">Belongs to the cysteine synthase/cystathionine beta-synthase family.</text>
</comment>
<keyword evidence="16" id="KW-1185">Reference proteome</keyword>
<feature type="domain" description="Tryptophan synthase beta chain-like PALP" evidence="14">
    <location>
        <begin position="6"/>
        <end position="292"/>
    </location>
</feature>
<reference evidence="15 16" key="1">
    <citation type="submission" date="2017-06" db="EMBL/GenBank/DDBJ databases">
        <title>Draft Genome Sequence of Natranaerobius trueperi halophilic, alkalithermophilic bacteria from soda lakes.</title>
        <authorList>
            <person name="Zhao B."/>
        </authorList>
    </citation>
    <scope>NUCLEOTIDE SEQUENCE [LARGE SCALE GENOMIC DNA]</scope>
    <source>
        <strain evidence="15 16">DSM 18760</strain>
    </source>
</reference>
<evidence type="ECO:0000256" key="10">
    <source>
        <dbReference type="ARBA" id="ARBA00047931"/>
    </source>
</evidence>
<dbReference type="EMBL" id="NIQC01000009">
    <property type="protein sequence ID" value="OWZ84041.1"/>
    <property type="molecule type" value="Genomic_DNA"/>
</dbReference>
<dbReference type="CDD" id="cd01561">
    <property type="entry name" value="CBS_like"/>
    <property type="match status" value="1"/>
</dbReference>
<dbReference type="EC" id="2.5.1.47" evidence="4 13"/>
<evidence type="ECO:0000256" key="1">
    <source>
        <dbReference type="ARBA" id="ARBA00001933"/>
    </source>
</evidence>
<dbReference type="NCBIfam" id="TIGR01139">
    <property type="entry name" value="cysK"/>
    <property type="match status" value="1"/>
</dbReference>
<dbReference type="FunFam" id="3.40.50.1100:FF:000118">
    <property type="entry name" value="Related to CYS4-cystathionine beta-synthase"/>
    <property type="match status" value="1"/>
</dbReference>
<keyword evidence="7 13" id="KW-0808">Transferase</keyword>
<evidence type="ECO:0000313" key="16">
    <source>
        <dbReference type="Proteomes" id="UP000214588"/>
    </source>
</evidence>
<dbReference type="SUPFAM" id="SSF53686">
    <property type="entry name" value="Tryptophan synthase beta subunit-like PLP-dependent enzymes"/>
    <property type="match status" value="1"/>
</dbReference>
<comment type="caution">
    <text evidence="15">The sequence shown here is derived from an EMBL/GenBank/DDBJ whole genome shotgun (WGS) entry which is preliminary data.</text>
</comment>
<dbReference type="GO" id="GO:0004124">
    <property type="term" value="F:cysteine synthase activity"/>
    <property type="evidence" value="ECO:0007669"/>
    <property type="project" value="UniProtKB-UniRule"/>
</dbReference>
<feature type="binding site" evidence="11">
    <location>
        <begin position="178"/>
        <end position="182"/>
    </location>
    <ligand>
        <name>pyridoxal 5'-phosphate</name>
        <dbReference type="ChEBI" id="CHEBI:597326"/>
    </ligand>
</feature>
<comment type="pathway">
    <text evidence="2">Amino-acid biosynthesis; L-cysteine biosynthesis; L-cysteine from L-serine: step 2/2.</text>
</comment>
<dbReference type="InterPro" id="IPR036052">
    <property type="entry name" value="TrpB-like_PALP_sf"/>
</dbReference>
<evidence type="ECO:0000313" key="15">
    <source>
        <dbReference type="EMBL" id="OWZ84041.1"/>
    </source>
</evidence>
<evidence type="ECO:0000256" key="5">
    <source>
        <dbReference type="ARBA" id="ARBA00019371"/>
    </source>
</evidence>
<evidence type="ECO:0000256" key="6">
    <source>
        <dbReference type="ARBA" id="ARBA00022605"/>
    </source>
</evidence>
<evidence type="ECO:0000256" key="4">
    <source>
        <dbReference type="ARBA" id="ARBA00012681"/>
    </source>
</evidence>
<dbReference type="InterPro" id="IPR001926">
    <property type="entry name" value="TrpB-like_PALP"/>
</dbReference>
<organism evidence="15 16">
    <name type="scientific">Natranaerobius trueperi</name>
    <dbReference type="NCBI Taxonomy" id="759412"/>
    <lineage>
        <taxon>Bacteria</taxon>
        <taxon>Bacillati</taxon>
        <taxon>Bacillota</taxon>
        <taxon>Clostridia</taxon>
        <taxon>Natranaerobiales</taxon>
        <taxon>Natranaerobiaceae</taxon>
        <taxon>Natranaerobius</taxon>
    </lineage>
</organism>
<comment type="cofactor">
    <cofactor evidence="1 11 13">
        <name>pyridoxal 5'-phosphate</name>
        <dbReference type="ChEBI" id="CHEBI:597326"/>
    </cofactor>
</comment>
<evidence type="ECO:0000256" key="7">
    <source>
        <dbReference type="ARBA" id="ARBA00022679"/>
    </source>
</evidence>
<evidence type="ECO:0000256" key="8">
    <source>
        <dbReference type="ARBA" id="ARBA00022898"/>
    </source>
</evidence>
<gene>
    <name evidence="15" type="primary">cysK</name>
    <name evidence="15" type="ORF">CDO51_05640</name>
</gene>
<evidence type="ECO:0000256" key="11">
    <source>
        <dbReference type="PIRSR" id="PIRSR605856-50"/>
    </source>
</evidence>
<feature type="modified residue" description="N6-(pyridoxal phosphate)lysine" evidence="12">
    <location>
        <position position="43"/>
    </location>
</feature>
<dbReference type="Gene3D" id="3.40.50.1100">
    <property type="match status" value="2"/>
</dbReference>
<evidence type="ECO:0000256" key="2">
    <source>
        <dbReference type="ARBA" id="ARBA00004962"/>
    </source>
</evidence>
<evidence type="ECO:0000256" key="3">
    <source>
        <dbReference type="ARBA" id="ARBA00007103"/>
    </source>
</evidence>
<keyword evidence="8 11" id="KW-0663">Pyridoxal phosphate</keyword>
<dbReference type="GO" id="GO:0006535">
    <property type="term" value="P:cysteine biosynthetic process from serine"/>
    <property type="evidence" value="ECO:0007669"/>
    <property type="project" value="UniProtKB-UniRule"/>
</dbReference>
<protein>
    <recommendedName>
        <fullName evidence="5 13">Cysteine synthase</fullName>
        <ecNumber evidence="4 13">2.5.1.47</ecNumber>
    </recommendedName>
</protein>
<evidence type="ECO:0000256" key="12">
    <source>
        <dbReference type="PIRSR" id="PIRSR605856-51"/>
    </source>
</evidence>
<evidence type="ECO:0000259" key="14">
    <source>
        <dbReference type="Pfam" id="PF00291"/>
    </source>
</evidence>
<proteinExistence type="inferred from homology"/>
<dbReference type="FunFam" id="3.40.50.1100:FF:000002">
    <property type="entry name" value="Cysteine synthase"/>
    <property type="match status" value="1"/>
</dbReference>
<evidence type="ECO:0000256" key="13">
    <source>
        <dbReference type="RuleBase" id="RU003985"/>
    </source>
</evidence>
<accession>A0A226BYN4</accession>
<dbReference type="NCBIfam" id="TIGR01136">
    <property type="entry name" value="cysKM"/>
    <property type="match status" value="1"/>
</dbReference>
<dbReference type="PANTHER" id="PTHR10314">
    <property type="entry name" value="CYSTATHIONINE BETA-SYNTHASE"/>
    <property type="match status" value="1"/>
</dbReference>
<comment type="catalytic activity">
    <reaction evidence="10 13">
        <text>O-acetyl-L-serine + hydrogen sulfide = L-cysteine + acetate</text>
        <dbReference type="Rhea" id="RHEA:14829"/>
        <dbReference type="ChEBI" id="CHEBI:29919"/>
        <dbReference type="ChEBI" id="CHEBI:30089"/>
        <dbReference type="ChEBI" id="CHEBI:35235"/>
        <dbReference type="ChEBI" id="CHEBI:58340"/>
        <dbReference type="EC" id="2.5.1.47"/>
    </reaction>
</comment>
<dbReference type="InterPro" id="IPR050214">
    <property type="entry name" value="Cys_Synth/Cystath_Beta-Synth"/>
</dbReference>
<dbReference type="Pfam" id="PF00291">
    <property type="entry name" value="PALP"/>
    <property type="match status" value="1"/>
</dbReference>
<dbReference type="InterPro" id="IPR005859">
    <property type="entry name" value="CysK"/>
</dbReference>
<feature type="binding site" evidence="11">
    <location>
        <position position="73"/>
    </location>
    <ligand>
        <name>pyridoxal 5'-phosphate</name>
        <dbReference type="ChEBI" id="CHEBI:597326"/>
    </ligand>
</feature>
<dbReference type="RefSeq" id="WP_089023331.1">
    <property type="nucleotide sequence ID" value="NZ_NIQC01000009.1"/>
</dbReference>
<feature type="binding site" evidence="11">
    <location>
        <position position="266"/>
    </location>
    <ligand>
        <name>pyridoxal 5'-phosphate</name>
        <dbReference type="ChEBI" id="CHEBI:597326"/>
    </ligand>
</feature>
<keyword evidence="6 13" id="KW-0028">Amino-acid biosynthesis</keyword>
<evidence type="ECO:0000256" key="9">
    <source>
        <dbReference type="ARBA" id="ARBA00023192"/>
    </source>
</evidence>
<keyword evidence="9 13" id="KW-0198">Cysteine biosynthesis</keyword>
<sequence length="306" mass="33279">MIVNNVSELIGDTPMIKLTKIDDLKSVNVYGKLESFNPGGSVKDRISLSMLQAAEEVGDIDKDTVIIEPTSGNTGIGLAMLAASKGYRLILVMPDSMSLERRNLLKGFGAELVLTPGNKGMKGAVEKAEELVKEYSNFFMPQQFNNSANPDIHKKTTAQEIINDLYNKRLDYFISGVGTGGTITGTSEILRKHFTNMKTIAVEPLNSAVLSGDKPLPHKIQGIGAGFIPNTLNLKQVDEIFKVEDKDAIESSKELMQHEGIMTGISSGAVLWTAKKIAKDNPGTTMVIILPDTGERYLSTSLFQDN</sequence>
<dbReference type="InterPro" id="IPR001216">
    <property type="entry name" value="P-phosphate_BS"/>
</dbReference>
<dbReference type="InterPro" id="IPR005856">
    <property type="entry name" value="Cys_synth"/>
</dbReference>
<dbReference type="Proteomes" id="UP000214588">
    <property type="component" value="Unassembled WGS sequence"/>
</dbReference>
<dbReference type="OrthoDB" id="9808024at2"/>
<dbReference type="PROSITE" id="PS00901">
    <property type="entry name" value="CYS_SYNTHASE"/>
    <property type="match status" value="1"/>
</dbReference>
<dbReference type="AlphaFoldDB" id="A0A226BYN4"/>
<name>A0A226BYN4_9FIRM</name>